<feature type="domain" description="N-acetyltransferase" evidence="1">
    <location>
        <begin position="9"/>
        <end position="180"/>
    </location>
</feature>
<keyword evidence="3" id="KW-1185">Reference proteome</keyword>
<dbReference type="InterPro" id="IPR016181">
    <property type="entry name" value="Acyl_CoA_acyltransferase"/>
</dbReference>
<dbReference type="OrthoDB" id="6293260at2"/>
<dbReference type="InterPro" id="IPR051531">
    <property type="entry name" value="N-acetyltransferase"/>
</dbReference>
<sequence length="187" mass="21479">MIVAETKRLILRNWRDGDRVLFHEINSDTEVMEFFGFVRDREQSDELLDRLKRDIEATGYGFYALEERATGICLGFAGLALTDLEPHFSKGTVEIGWRLARPHWGKGYVTEAGRRLLSLGFDERGLDEIVSFAVFNNHRSTAVMERLGMKRDPARDFDHPKVSAATPHLKPHVTYSITRQDWAGNRE</sequence>
<name>A0A135HUJ9_9HYPH</name>
<dbReference type="PANTHER" id="PTHR43792">
    <property type="entry name" value="GNAT FAMILY, PUTATIVE (AFU_ORTHOLOGUE AFUA_3G00765)-RELATED-RELATED"/>
    <property type="match status" value="1"/>
</dbReference>
<organism evidence="2 3">
    <name type="scientific">Paramesorhizobium deserti</name>
    <dbReference type="NCBI Taxonomy" id="1494590"/>
    <lineage>
        <taxon>Bacteria</taxon>
        <taxon>Pseudomonadati</taxon>
        <taxon>Pseudomonadota</taxon>
        <taxon>Alphaproteobacteria</taxon>
        <taxon>Hyphomicrobiales</taxon>
        <taxon>Phyllobacteriaceae</taxon>
        <taxon>Paramesorhizobium</taxon>
    </lineage>
</organism>
<proteinExistence type="predicted"/>
<dbReference type="EMBL" id="LNTU01000023">
    <property type="protein sequence ID" value="KXF76858.1"/>
    <property type="molecule type" value="Genomic_DNA"/>
</dbReference>
<dbReference type="Pfam" id="PF13302">
    <property type="entry name" value="Acetyltransf_3"/>
    <property type="match status" value="1"/>
</dbReference>
<evidence type="ECO:0000259" key="1">
    <source>
        <dbReference type="PROSITE" id="PS51186"/>
    </source>
</evidence>
<evidence type="ECO:0000313" key="2">
    <source>
        <dbReference type="EMBL" id="KXF76858.1"/>
    </source>
</evidence>
<dbReference type="GO" id="GO:0016747">
    <property type="term" value="F:acyltransferase activity, transferring groups other than amino-acyl groups"/>
    <property type="evidence" value="ECO:0007669"/>
    <property type="project" value="InterPro"/>
</dbReference>
<dbReference type="RefSeq" id="WP_068882449.1">
    <property type="nucleotide sequence ID" value="NZ_LNTU01000023.1"/>
</dbReference>
<reference evidence="2 3" key="1">
    <citation type="submission" date="2015-11" db="EMBL/GenBank/DDBJ databases">
        <title>Draft genome sequence of Paramesorhizobium deserti A-3-E, a strain highly resistant to diverse beta-lactam antibiotics.</title>
        <authorList>
            <person name="Lv R."/>
            <person name="Yang X."/>
            <person name="Fang N."/>
            <person name="Guo J."/>
            <person name="Luo X."/>
            <person name="Peng F."/>
            <person name="Yang R."/>
            <person name="Cui Y."/>
            <person name="Fang C."/>
            <person name="Song Y."/>
        </authorList>
    </citation>
    <scope>NUCLEOTIDE SEQUENCE [LARGE SCALE GENOMIC DNA]</scope>
    <source>
        <strain evidence="2 3">A-3-E</strain>
    </source>
</reference>
<dbReference type="SUPFAM" id="SSF55729">
    <property type="entry name" value="Acyl-CoA N-acyltransferases (Nat)"/>
    <property type="match status" value="1"/>
</dbReference>
<comment type="caution">
    <text evidence="2">The sequence shown here is derived from an EMBL/GenBank/DDBJ whole genome shotgun (WGS) entry which is preliminary data.</text>
</comment>
<dbReference type="STRING" id="1494590.ATN84_12655"/>
<dbReference type="AlphaFoldDB" id="A0A135HUJ9"/>
<dbReference type="Gene3D" id="3.40.630.30">
    <property type="match status" value="1"/>
</dbReference>
<dbReference type="PROSITE" id="PS51186">
    <property type="entry name" value="GNAT"/>
    <property type="match status" value="1"/>
</dbReference>
<dbReference type="InterPro" id="IPR000182">
    <property type="entry name" value="GNAT_dom"/>
</dbReference>
<keyword evidence="2" id="KW-0808">Transferase</keyword>
<protein>
    <submittedName>
        <fullName evidence="2">GNAT family acetyltransferase</fullName>
    </submittedName>
</protein>
<dbReference type="Proteomes" id="UP000070107">
    <property type="component" value="Unassembled WGS sequence"/>
</dbReference>
<evidence type="ECO:0000313" key="3">
    <source>
        <dbReference type="Proteomes" id="UP000070107"/>
    </source>
</evidence>
<gene>
    <name evidence="2" type="ORF">ATN84_12655</name>
</gene>
<accession>A0A135HUJ9</accession>
<dbReference type="PANTHER" id="PTHR43792:SF1">
    <property type="entry name" value="N-ACETYLTRANSFERASE DOMAIN-CONTAINING PROTEIN"/>
    <property type="match status" value="1"/>
</dbReference>